<keyword evidence="1" id="KW-0489">Methyltransferase</keyword>
<evidence type="ECO:0000256" key="1">
    <source>
        <dbReference type="ARBA" id="ARBA00022603"/>
    </source>
</evidence>
<feature type="region of interest" description="Disordered" evidence="3">
    <location>
        <begin position="377"/>
        <end position="402"/>
    </location>
</feature>
<dbReference type="RefSeq" id="WP_338530491.1">
    <property type="nucleotide sequence ID" value="NZ_CP030941.1"/>
</dbReference>
<dbReference type="Pfam" id="PF13578">
    <property type="entry name" value="Methyltransf_24"/>
    <property type="match status" value="1"/>
</dbReference>
<organism evidence="4 5">
    <name type="scientific">Nitratireductor thuwali</name>
    <dbReference type="NCBI Taxonomy" id="2267699"/>
    <lineage>
        <taxon>Bacteria</taxon>
        <taxon>Pseudomonadati</taxon>
        <taxon>Pseudomonadota</taxon>
        <taxon>Alphaproteobacteria</taxon>
        <taxon>Hyphomicrobiales</taxon>
        <taxon>Phyllobacteriaceae</taxon>
        <taxon>Nitratireductor</taxon>
    </lineage>
</organism>
<dbReference type="Proteomes" id="UP001342418">
    <property type="component" value="Chromosome"/>
</dbReference>
<evidence type="ECO:0008006" key="6">
    <source>
        <dbReference type="Google" id="ProtNLM"/>
    </source>
</evidence>
<proteinExistence type="predicted"/>
<keyword evidence="2" id="KW-0808">Transferase</keyword>
<reference evidence="4 5" key="1">
    <citation type="submission" date="2018-07" db="EMBL/GenBank/DDBJ databases">
        <title>Genome sequence of Nitratireductor thuwali#1536.</title>
        <authorList>
            <person name="Michoud G."/>
            <person name="Merlino G."/>
            <person name="Sefrji F.O."/>
            <person name="Daffonchio D."/>
        </authorList>
    </citation>
    <scope>NUCLEOTIDE SEQUENCE [LARGE SCALE GENOMIC DNA]</scope>
    <source>
        <strain evidence="5">Nit1536</strain>
    </source>
</reference>
<protein>
    <recommendedName>
        <fullName evidence="6">Class I SAM-dependent methyltransferase</fullName>
    </recommendedName>
</protein>
<dbReference type="Gene3D" id="3.40.50.150">
    <property type="entry name" value="Vaccinia Virus protein VP39"/>
    <property type="match status" value="1"/>
</dbReference>
<dbReference type="SUPFAM" id="SSF53335">
    <property type="entry name" value="S-adenosyl-L-methionine-dependent methyltransferases"/>
    <property type="match status" value="1"/>
</dbReference>
<gene>
    <name evidence="4" type="ORF">NTH_02720</name>
</gene>
<keyword evidence="5" id="KW-1185">Reference proteome</keyword>
<evidence type="ECO:0000313" key="4">
    <source>
        <dbReference type="EMBL" id="UUP18240.1"/>
    </source>
</evidence>
<dbReference type="EMBL" id="CP030941">
    <property type="protein sequence ID" value="UUP18240.1"/>
    <property type="molecule type" value="Genomic_DNA"/>
</dbReference>
<evidence type="ECO:0000256" key="3">
    <source>
        <dbReference type="SAM" id="MobiDB-lite"/>
    </source>
</evidence>
<evidence type="ECO:0000256" key="2">
    <source>
        <dbReference type="ARBA" id="ARBA00022679"/>
    </source>
</evidence>
<feature type="compositionally biased region" description="Basic and acidic residues" evidence="3">
    <location>
        <begin position="377"/>
        <end position="386"/>
    </location>
</feature>
<dbReference type="InterPro" id="IPR029063">
    <property type="entry name" value="SAM-dependent_MTases_sf"/>
</dbReference>
<sequence>MSSQAYARPITLMRPERLTSPPPWVGHIPFAFWIVDVMRPRRFVELGTHSGNSFCAFLQAADALSVAGEYFAVDHWHGDEQAGLYGEDVFNDLRRYVDTRYGLPSALLRMTFDQALTRFEDASIDLLHMDGLHTYEAVRHDFDSWLPKMSKRGVMLFHDTAVRERDFGVYRLFTELAQRYPSFEFFHSHGLGVVQTGTEGVPELLSALLRNENDISGLTPRSYFERLGNALIDEYYLQSFMEWVQRKENVEVELAHIQRRQRELQIHLEQLWDVRSIVEGYESQAQPGSDAKAIRLILGSGLFDPNGYAERAGIAPGNAEASANHYLTIGEAAGLAPSVHFDPQFYREQYPDIAMSGTKPLLHYLCYGRLEGRSPRSHDILPDIERPAPIAGQPTGKGEGTA</sequence>
<dbReference type="PANTHER" id="PTHR40048:SF1">
    <property type="entry name" value="RHAMNOSYL O-METHYLTRANSFERASE"/>
    <property type="match status" value="1"/>
</dbReference>
<accession>A0ABY5MJT0</accession>
<name>A0ABY5MJT0_9HYPH</name>
<evidence type="ECO:0000313" key="5">
    <source>
        <dbReference type="Proteomes" id="UP001342418"/>
    </source>
</evidence>
<dbReference type="PANTHER" id="PTHR40048">
    <property type="entry name" value="RHAMNOSYL O-METHYLTRANSFERASE"/>
    <property type="match status" value="1"/>
</dbReference>